<dbReference type="UniPathway" id="UPA00074">
    <property type="reaction ID" value="UER00125"/>
</dbReference>
<dbReference type="InterPro" id="IPR011761">
    <property type="entry name" value="ATP-grasp"/>
</dbReference>
<dbReference type="AlphaFoldDB" id="A0A382AXN0"/>
<dbReference type="EMBL" id="UINC01027259">
    <property type="protein sequence ID" value="SVB06198.1"/>
    <property type="molecule type" value="Genomic_DNA"/>
</dbReference>
<evidence type="ECO:0000256" key="6">
    <source>
        <dbReference type="ARBA" id="ARBA00022840"/>
    </source>
</evidence>
<dbReference type="InterPro" id="IPR020559">
    <property type="entry name" value="PRibGlycinamide_synth_CS"/>
</dbReference>
<dbReference type="Pfam" id="PF02844">
    <property type="entry name" value="GARS_N"/>
    <property type="match status" value="1"/>
</dbReference>
<gene>
    <name evidence="11" type="ORF">METZ01_LOCUS159052</name>
</gene>
<dbReference type="SUPFAM" id="SSF52440">
    <property type="entry name" value="PreATP-grasp domain"/>
    <property type="match status" value="1"/>
</dbReference>
<evidence type="ECO:0000256" key="2">
    <source>
        <dbReference type="ARBA" id="ARBA00013255"/>
    </source>
</evidence>
<dbReference type="InterPro" id="IPR020560">
    <property type="entry name" value="PRibGlycinamide_synth_C-dom"/>
</dbReference>
<dbReference type="GO" id="GO:0005524">
    <property type="term" value="F:ATP binding"/>
    <property type="evidence" value="ECO:0007669"/>
    <property type="project" value="UniProtKB-KW"/>
</dbReference>
<organism evidence="11">
    <name type="scientific">marine metagenome</name>
    <dbReference type="NCBI Taxonomy" id="408172"/>
    <lineage>
        <taxon>unclassified sequences</taxon>
        <taxon>metagenomes</taxon>
        <taxon>ecological metagenomes</taxon>
    </lineage>
</organism>
<keyword evidence="3" id="KW-0436">Ligase</keyword>
<keyword evidence="5" id="KW-0658">Purine biosynthesis</keyword>
<keyword evidence="6" id="KW-0067">ATP-binding</keyword>
<dbReference type="Pfam" id="PF01071">
    <property type="entry name" value="GARS_A"/>
    <property type="match status" value="1"/>
</dbReference>
<dbReference type="SUPFAM" id="SSF56059">
    <property type="entry name" value="Glutathione synthetase ATP-binding domain-like"/>
    <property type="match status" value="1"/>
</dbReference>
<evidence type="ECO:0000256" key="5">
    <source>
        <dbReference type="ARBA" id="ARBA00022755"/>
    </source>
</evidence>
<dbReference type="SUPFAM" id="SSF51246">
    <property type="entry name" value="Rudiment single hybrid motif"/>
    <property type="match status" value="1"/>
</dbReference>
<dbReference type="InterPro" id="IPR016185">
    <property type="entry name" value="PreATP-grasp_dom_sf"/>
</dbReference>
<dbReference type="InterPro" id="IPR037123">
    <property type="entry name" value="PRibGlycinamide_synth_C_sf"/>
</dbReference>
<keyword evidence="4" id="KW-0547">Nucleotide-binding</keyword>
<dbReference type="GO" id="GO:0046872">
    <property type="term" value="F:metal ion binding"/>
    <property type="evidence" value="ECO:0007669"/>
    <property type="project" value="InterPro"/>
</dbReference>
<dbReference type="InterPro" id="IPR000115">
    <property type="entry name" value="PRibGlycinamide_synth"/>
</dbReference>
<dbReference type="GO" id="GO:0006189">
    <property type="term" value="P:'de novo' IMP biosynthetic process"/>
    <property type="evidence" value="ECO:0007669"/>
    <property type="project" value="UniProtKB-UniPathway"/>
</dbReference>
<dbReference type="GO" id="GO:0009113">
    <property type="term" value="P:purine nucleobase biosynthetic process"/>
    <property type="evidence" value="ECO:0007669"/>
    <property type="project" value="InterPro"/>
</dbReference>
<dbReference type="PANTHER" id="PTHR43472">
    <property type="entry name" value="PHOSPHORIBOSYLAMINE--GLYCINE LIGASE"/>
    <property type="match status" value="1"/>
</dbReference>
<dbReference type="InterPro" id="IPR011054">
    <property type="entry name" value="Rudment_hybrid_motif"/>
</dbReference>
<dbReference type="Gene3D" id="3.30.1490.20">
    <property type="entry name" value="ATP-grasp fold, A domain"/>
    <property type="match status" value="1"/>
</dbReference>
<evidence type="ECO:0000256" key="7">
    <source>
        <dbReference type="ARBA" id="ARBA00038345"/>
    </source>
</evidence>
<protein>
    <recommendedName>
        <fullName evidence="2">phosphoribosylamine--glycine ligase</fullName>
        <ecNumber evidence="2">6.3.4.13</ecNumber>
    </recommendedName>
    <alternativeName>
        <fullName evidence="8">Glycinamide ribonucleotide synthetase</fullName>
    </alternativeName>
    <alternativeName>
        <fullName evidence="9">Phosphoribosylglycinamide synthetase</fullName>
    </alternativeName>
</protein>
<dbReference type="GO" id="GO:0004637">
    <property type="term" value="F:phosphoribosylamine-glycine ligase activity"/>
    <property type="evidence" value="ECO:0007669"/>
    <property type="project" value="UniProtKB-EC"/>
</dbReference>
<dbReference type="SMART" id="SM01209">
    <property type="entry name" value="GARS_A"/>
    <property type="match status" value="1"/>
</dbReference>
<dbReference type="PANTHER" id="PTHR43472:SF1">
    <property type="entry name" value="PHOSPHORIBOSYLAMINE--GLYCINE LIGASE, CHLOROPLASTIC"/>
    <property type="match status" value="1"/>
</dbReference>
<evidence type="ECO:0000256" key="9">
    <source>
        <dbReference type="ARBA" id="ARBA00042864"/>
    </source>
</evidence>
<comment type="pathway">
    <text evidence="1">Purine metabolism; IMP biosynthesis via de novo pathway; N(1)-(5-phospho-D-ribosyl)glycinamide from 5-phospho-alpha-D-ribose 1-diphosphate: step 2/2.</text>
</comment>
<evidence type="ECO:0000259" key="10">
    <source>
        <dbReference type="PROSITE" id="PS50975"/>
    </source>
</evidence>
<evidence type="ECO:0000313" key="11">
    <source>
        <dbReference type="EMBL" id="SVB06198.1"/>
    </source>
</evidence>
<dbReference type="SMART" id="SM01210">
    <property type="entry name" value="GARS_C"/>
    <property type="match status" value="1"/>
</dbReference>
<dbReference type="EC" id="6.3.4.13" evidence="2"/>
<dbReference type="Gene3D" id="3.90.600.10">
    <property type="entry name" value="Phosphoribosylglycinamide synthetase, C-terminal domain"/>
    <property type="match status" value="1"/>
</dbReference>
<dbReference type="Gene3D" id="3.40.50.20">
    <property type="match status" value="1"/>
</dbReference>
<dbReference type="InterPro" id="IPR020562">
    <property type="entry name" value="PRibGlycinamide_synth_N"/>
</dbReference>
<name>A0A382AXN0_9ZZZZ</name>
<evidence type="ECO:0000256" key="4">
    <source>
        <dbReference type="ARBA" id="ARBA00022741"/>
    </source>
</evidence>
<dbReference type="Gene3D" id="3.30.470.20">
    <property type="entry name" value="ATP-grasp fold, B domain"/>
    <property type="match status" value="1"/>
</dbReference>
<evidence type="ECO:0000256" key="1">
    <source>
        <dbReference type="ARBA" id="ARBA00005174"/>
    </source>
</evidence>
<dbReference type="NCBIfam" id="TIGR00877">
    <property type="entry name" value="purD"/>
    <property type="match status" value="1"/>
</dbReference>
<dbReference type="FunFam" id="3.30.1490.20:FF:000006">
    <property type="entry name" value="phosphoribosylamine--glycine ligase, chloroplastic-like"/>
    <property type="match status" value="1"/>
</dbReference>
<dbReference type="HAMAP" id="MF_00138">
    <property type="entry name" value="GARS"/>
    <property type="match status" value="1"/>
</dbReference>
<dbReference type="Pfam" id="PF02843">
    <property type="entry name" value="GARS_C"/>
    <property type="match status" value="1"/>
</dbReference>
<dbReference type="PROSITE" id="PS50975">
    <property type="entry name" value="ATP_GRASP"/>
    <property type="match status" value="1"/>
</dbReference>
<proteinExistence type="inferred from homology"/>
<evidence type="ECO:0000256" key="8">
    <source>
        <dbReference type="ARBA" id="ARBA00042242"/>
    </source>
</evidence>
<dbReference type="PROSITE" id="PS00184">
    <property type="entry name" value="GARS"/>
    <property type="match status" value="1"/>
</dbReference>
<dbReference type="InterPro" id="IPR013815">
    <property type="entry name" value="ATP_grasp_subdomain_1"/>
</dbReference>
<accession>A0A382AXN0</accession>
<feature type="domain" description="ATP-grasp" evidence="10">
    <location>
        <begin position="107"/>
        <end position="314"/>
    </location>
</feature>
<comment type="similarity">
    <text evidence="7">Belongs to the GARS family.</text>
</comment>
<sequence>MKVLVIGSGGREHALCHEIKKSSSCKNLYCIPGSDAISLIAECYPININNKKDILNFCNDYNILFVVVGPEMPLTEGLVDTLESHNIKCFGPGQKAAMLEKSKIFTKELCDENNVPTGKYKKFINFEEALKYCDSTDFPIVIKADGLAAGKGVIIAENLEEANKAISQCMKDKIFGDAGKEIIIEEFLEGEEVSLFSLVDSSGYILPLTTAQDHKKINEGEKGLNTGGMGAYSPVPSITNDQMNDLSNLFVDPIVQALQKRDINFKGMFYAGIILTKKGPKLLEINVRFGDPETQAILPRIKSDLLKVLYASATESLHTIKHVEWDKRYCMTVVMSSSGYPQKYKKNTLIENLNAINISKDHYIYHAGTKRKGHQWFSNGGRVLAISSLGESIKHVKKNVYSTISKIKWQEGYYRKDIGWRYTQ</sequence>
<reference evidence="11" key="1">
    <citation type="submission" date="2018-05" db="EMBL/GenBank/DDBJ databases">
        <authorList>
            <person name="Lanie J.A."/>
            <person name="Ng W.-L."/>
            <person name="Kazmierczak K.M."/>
            <person name="Andrzejewski T.M."/>
            <person name="Davidsen T.M."/>
            <person name="Wayne K.J."/>
            <person name="Tettelin H."/>
            <person name="Glass J.I."/>
            <person name="Rusch D."/>
            <person name="Podicherti R."/>
            <person name="Tsui H.-C.T."/>
            <person name="Winkler M.E."/>
        </authorList>
    </citation>
    <scope>NUCLEOTIDE SEQUENCE</scope>
</reference>
<evidence type="ECO:0000256" key="3">
    <source>
        <dbReference type="ARBA" id="ARBA00022598"/>
    </source>
</evidence>
<dbReference type="InterPro" id="IPR020561">
    <property type="entry name" value="PRibGlycinamid_synth_ATP-grasp"/>
</dbReference>